<protein>
    <submittedName>
        <fullName evidence="2">Acetyl-coenzyme A synthetase</fullName>
    </submittedName>
</protein>
<dbReference type="OrthoDB" id="1706066at2759"/>
<reference evidence="2" key="1">
    <citation type="submission" date="2020-05" db="EMBL/GenBank/DDBJ databases">
        <title>Mycena genomes resolve the evolution of fungal bioluminescence.</title>
        <authorList>
            <person name="Tsai I.J."/>
        </authorList>
    </citation>
    <scope>NUCLEOTIDE SEQUENCE</scope>
    <source>
        <strain evidence="2">CCC161011</strain>
    </source>
</reference>
<dbReference type="Proteomes" id="UP000620124">
    <property type="component" value="Unassembled WGS sequence"/>
</dbReference>
<evidence type="ECO:0000313" key="2">
    <source>
        <dbReference type="EMBL" id="KAF7343197.1"/>
    </source>
</evidence>
<dbReference type="SUPFAM" id="SSF56801">
    <property type="entry name" value="Acetyl-CoA synthetase-like"/>
    <property type="match status" value="1"/>
</dbReference>
<dbReference type="GO" id="GO:0006085">
    <property type="term" value="P:acetyl-CoA biosynthetic process"/>
    <property type="evidence" value="ECO:0007669"/>
    <property type="project" value="TreeGrafter"/>
</dbReference>
<dbReference type="PANTHER" id="PTHR24095:SF14">
    <property type="entry name" value="ACETYL-COENZYME A SYNTHETASE 1"/>
    <property type="match status" value="1"/>
</dbReference>
<accession>A0A8H7CP81</accession>
<dbReference type="GO" id="GO:0005829">
    <property type="term" value="C:cytosol"/>
    <property type="evidence" value="ECO:0007669"/>
    <property type="project" value="TreeGrafter"/>
</dbReference>
<name>A0A8H7CP81_9AGAR</name>
<evidence type="ECO:0000313" key="3">
    <source>
        <dbReference type="Proteomes" id="UP000620124"/>
    </source>
</evidence>
<dbReference type="EMBL" id="JACAZI010000016">
    <property type="protein sequence ID" value="KAF7343197.1"/>
    <property type="molecule type" value="Genomic_DNA"/>
</dbReference>
<feature type="domain" description="AMP-binding enzyme C-terminal" evidence="1">
    <location>
        <begin position="35"/>
        <end position="69"/>
    </location>
</feature>
<organism evidence="2 3">
    <name type="scientific">Mycena venus</name>
    <dbReference type="NCBI Taxonomy" id="2733690"/>
    <lineage>
        <taxon>Eukaryota</taxon>
        <taxon>Fungi</taxon>
        <taxon>Dikarya</taxon>
        <taxon>Basidiomycota</taxon>
        <taxon>Agaricomycotina</taxon>
        <taxon>Agaricomycetes</taxon>
        <taxon>Agaricomycetidae</taxon>
        <taxon>Agaricales</taxon>
        <taxon>Marasmiineae</taxon>
        <taxon>Mycenaceae</taxon>
        <taxon>Mycena</taxon>
    </lineage>
</organism>
<proteinExistence type="predicted"/>
<dbReference type="InterPro" id="IPR025110">
    <property type="entry name" value="AMP-bd_C"/>
</dbReference>
<sequence>MGDGAASDENGYIWTKGRIDDVINLSGYRLSTAGIESVLIMYKGVTETAVIGGADELTGQAVYVFVTLKLYVFLTLLFPLPPRTWQPNDKGARPSSAQGHWAVAAPKKIYTVPDLLKMRSDKIMRRILRKIVMDEGDQLGDLSTVAEPGVVDIIKQKVAESG</sequence>
<dbReference type="GO" id="GO:0003987">
    <property type="term" value="F:acetate-CoA ligase activity"/>
    <property type="evidence" value="ECO:0007669"/>
    <property type="project" value="TreeGrafter"/>
</dbReference>
<dbReference type="PANTHER" id="PTHR24095">
    <property type="entry name" value="ACETYL-COENZYME A SYNTHETASE"/>
    <property type="match status" value="1"/>
</dbReference>
<keyword evidence="3" id="KW-1185">Reference proteome</keyword>
<dbReference type="InterPro" id="IPR045851">
    <property type="entry name" value="AMP-bd_C_sf"/>
</dbReference>
<dbReference type="AlphaFoldDB" id="A0A8H7CP81"/>
<comment type="caution">
    <text evidence="2">The sequence shown here is derived from an EMBL/GenBank/DDBJ whole genome shotgun (WGS) entry which is preliminary data.</text>
</comment>
<gene>
    <name evidence="2" type="ORF">MVEN_01750900</name>
</gene>
<dbReference type="Gene3D" id="3.30.300.30">
    <property type="match status" value="1"/>
</dbReference>
<evidence type="ECO:0000259" key="1">
    <source>
        <dbReference type="Pfam" id="PF13193"/>
    </source>
</evidence>
<dbReference type="Pfam" id="PF13193">
    <property type="entry name" value="AMP-binding_C"/>
    <property type="match status" value="1"/>
</dbReference>